<keyword evidence="1" id="KW-1277">Toxin-antitoxin system</keyword>
<proteinExistence type="predicted"/>
<dbReference type="OrthoDB" id="462654at2"/>
<accession>A0A2T1GI88</accession>
<dbReference type="InterPro" id="IPR035093">
    <property type="entry name" value="RelE/ParE_toxin_dom_sf"/>
</dbReference>
<reference evidence="2 3" key="1">
    <citation type="submission" date="2018-03" db="EMBL/GenBank/DDBJ databases">
        <title>The ancient ancestry and fast evolution of plastids.</title>
        <authorList>
            <person name="Moore K.R."/>
            <person name="Magnabosco C."/>
            <person name="Momper L."/>
            <person name="Gold D.A."/>
            <person name="Bosak T."/>
            <person name="Fournier G.P."/>
        </authorList>
    </citation>
    <scope>NUCLEOTIDE SEQUENCE [LARGE SCALE GENOMIC DNA]</scope>
    <source>
        <strain evidence="2 3">CCALA 037</strain>
    </source>
</reference>
<dbReference type="EMBL" id="PVWO01000076">
    <property type="protein sequence ID" value="PSB57445.1"/>
    <property type="molecule type" value="Genomic_DNA"/>
</dbReference>
<comment type="caution">
    <text evidence="2">The sequence shown here is derived from an EMBL/GenBank/DDBJ whole genome shotgun (WGS) entry which is preliminary data.</text>
</comment>
<sequence length="93" mass="10847">MKIGWTPKSSRAFKRLVKRNPQLRVSIEQTLQKMVEDIYHPSLKTHKLMGELADTWSCSIDYSYRILFEFLSDPETGEMAILLLNIGSHDEVY</sequence>
<organism evidence="2 3">
    <name type="scientific">Chamaesiphon polymorphus CCALA 037</name>
    <dbReference type="NCBI Taxonomy" id="2107692"/>
    <lineage>
        <taxon>Bacteria</taxon>
        <taxon>Bacillati</taxon>
        <taxon>Cyanobacteriota</taxon>
        <taxon>Cyanophyceae</taxon>
        <taxon>Gomontiellales</taxon>
        <taxon>Chamaesiphonaceae</taxon>
        <taxon>Chamaesiphon</taxon>
    </lineage>
</organism>
<dbReference type="InterPro" id="IPR007712">
    <property type="entry name" value="RelE/ParE_toxin"/>
</dbReference>
<gene>
    <name evidence="2" type="ORF">C7B77_08295</name>
</gene>
<evidence type="ECO:0000313" key="2">
    <source>
        <dbReference type="EMBL" id="PSB57445.1"/>
    </source>
</evidence>
<evidence type="ECO:0000256" key="1">
    <source>
        <dbReference type="ARBA" id="ARBA00022649"/>
    </source>
</evidence>
<protein>
    <submittedName>
        <fullName evidence="2">Type II toxin-antitoxin system mRNA interferase toxin, RelE/StbE family</fullName>
    </submittedName>
</protein>
<evidence type="ECO:0000313" key="3">
    <source>
        <dbReference type="Proteomes" id="UP000238937"/>
    </source>
</evidence>
<dbReference type="AlphaFoldDB" id="A0A2T1GI88"/>
<dbReference type="NCBIfam" id="TIGR02385">
    <property type="entry name" value="RelE_StbE"/>
    <property type="match status" value="1"/>
</dbReference>
<name>A0A2T1GI88_9CYAN</name>
<dbReference type="RefSeq" id="WP_106302700.1">
    <property type="nucleotide sequence ID" value="NZ_PVWO01000076.1"/>
</dbReference>
<dbReference type="Gene3D" id="3.30.2310.20">
    <property type="entry name" value="RelE-like"/>
    <property type="match status" value="1"/>
</dbReference>
<dbReference type="Proteomes" id="UP000238937">
    <property type="component" value="Unassembled WGS sequence"/>
</dbReference>
<keyword evidence="3" id="KW-1185">Reference proteome</keyword>
<dbReference type="SUPFAM" id="SSF143011">
    <property type="entry name" value="RelE-like"/>
    <property type="match status" value="1"/>
</dbReference>